<dbReference type="InterPro" id="IPR004332">
    <property type="entry name" value="Transposase_MuDR"/>
</dbReference>
<keyword evidence="3" id="KW-0233">DNA recombination</keyword>
<evidence type="ECO:0000256" key="2">
    <source>
        <dbReference type="ARBA" id="ARBA00023125"/>
    </source>
</evidence>
<evidence type="ECO:0000256" key="3">
    <source>
        <dbReference type="ARBA" id="ARBA00023172"/>
    </source>
</evidence>
<feature type="domain" description="Transposase MuDR plant" evidence="5">
    <location>
        <begin position="289"/>
        <end position="350"/>
    </location>
</feature>
<feature type="compositionally biased region" description="Polar residues" evidence="4">
    <location>
        <begin position="257"/>
        <end position="270"/>
    </location>
</feature>
<feature type="domain" description="MULE transposase" evidence="6">
    <location>
        <begin position="485"/>
        <end position="578"/>
    </location>
</feature>
<accession>A0A6P5GFU4</accession>
<evidence type="ECO:0000313" key="8">
    <source>
        <dbReference type="RefSeq" id="XP_020104245.1"/>
    </source>
</evidence>
<keyword evidence="2" id="KW-0238">DNA-binding</keyword>
<reference evidence="8" key="2">
    <citation type="submission" date="2025-08" db="UniProtKB">
        <authorList>
            <consortium name="RefSeq"/>
        </authorList>
    </citation>
    <scope>IDENTIFICATION</scope>
    <source>
        <tissue evidence="8">Leaf</tissue>
    </source>
</reference>
<protein>
    <submittedName>
        <fullName evidence="8">Uncharacterized protein LOC109721201</fullName>
    </submittedName>
</protein>
<dbReference type="PANTHER" id="PTHR31973">
    <property type="entry name" value="POLYPROTEIN, PUTATIVE-RELATED"/>
    <property type="match status" value="1"/>
</dbReference>
<evidence type="ECO:0000259" key="5">
    <source>
        <dbReference type="Pfam" id="PF03108"/>
    </source>
</evidence>
<dbReference type="Pfam" id="PF10551">
    <property type="entry name" value="MULE"/>
    <property type="match status" value="1"/>
</dbReference>
<organism evidence="7 8">
    <name type="scientific">Ananas comosus</name>
    <name type="common">Pineapple</name>
    <name type="synonym">Ananas ananas</name>
    <dbReference type="NCBI Taxonomy" id="4615"/>
    <lineage>
        <taxon>Eukaryota</taxon>
        <taxon>Viridiplantae</taxon>
        <taxon>Streptophyta</taxon>
        <taxon>Embryophyta</taxon>
        <taxon>Tracheophyta</taxon>
        <taxon>Spermatophyta</taxon>
        <taxon>Magnoliopsida</taxon>
        <taxon>Liliopsida</taxon>
        <taxon>Poales</taxon>
        <taxon>Bromeliaceae</taxon>
        <taxon>Bromelioideae</taxon>
        <taxon>Ananas</taxon>
    </lineage>
</organism>
<dbReference type="InterPro" id="IPR001207">
    <property type="entry name" value="Transposase_mutator"/>
</dbReference>
<proteinExistence type="predicted"/>
<evidence type="ECO:0000256" key="1">
    <source>
        <dbReference type="ARBA" id="ARBA00022578"/>
    </source>
</evidence>
<name>A0A6P5GFU4_ANACO</name>
<gene>
    <name evidence="8" type="primary">LOC109721201</name>
</gene>
<dbReference type="OrthoDB" id="1932754at2759"/>
<dbReference type="Proteomes" id="UP000515123">
    <property type="component" value="Linkage group 15"/>
</dbReference>
<dbReference type="GO" id="GO:0004803">
    <property type="term" value="F:transposase activity"/>
    <property type="evidence" value="ECO:0007669"/>
    <property type="project" value="InterPro"/>
</dbReference>
<dbReference type="PANTHER" id="PTHR31973:SF188">
    <property type="entry name" value="POLYPROTEIN, PUTATIVE-RELATED"/>
    <property type="match status" value="1"/>
</dbReference>
<sequence>MAPDYRLKVMYGGVFKPVKTKLGRKYVYGMQTCYTVLSDTYTLKEFFEDIKKMWDWGETEYVRVAYKSKKTKGEAQKFIDIKDESDFLDMLEQFTDGTEIEIFVTISSDGIPFNFNVQDVVEDVVEGEIEVEDDVRIENVAEEEDDVRNENVAVEEDNVGDEDADYNGIEDAVGDEGVVEEEYGVEEDEGGAHLQADYDAVDEGVGDEGVALKEAYGVEDEGGTHLEADYDAVDEGVGYEGVAEGVEGVDESDKSSTENFEQNLGFSSTETDSDEDELVYDNENPIVDYGVKYPDVNSFRSALHQFAVQNQFQFKIIKSDQSRVTARCTTEGCGWRIHAARIRGEATFQIKTLQSEHTCEVVNRCGNKNATKGWIAERIINWLKNEGDIPVSDLSRRLKEQYGRLELPYLRVWKGKELAMTQLHGKWDLSFLRVFDFCDEIRRRNVGSHTQIKLIELEGKQHFQRMFIAFGASIQGFLRGCRPYVGLDGAHLKGKFKGIIVSAIALDGNNSMFPVAYGVVESENAESWEWFLVALKEAIGCPNGLVLSSDRQKGLDKALLAVYPTAEHRECMRHLYSNFKKRFRGDILKKHLWGAARAYTSSAFQYHMERVQMADSRVVDYLRENHGHVWSRSLFGIDAKCEQETNNISETFNSWISKERNRPVIDMMDAIRQKIMIMMNKRRRDAAKWSTKLVPGATKHINNLTKVNIKICLLFLTINYF</sequence>
<dbReference type="PROSITE" id="PS01007">
    <property type="entry name" value="TRANSPOSASE_MUTATOR"/>
    <property type="match status" value="1"/>
</dbReference>
<evidence type="ECO:0000256" key="4">
    <source>
        <dbReference type="SAM" id="MobiDB-lite"/>
    </source>
</evidence>
<keyword evidence="7" id="KW-1185">Reference proteome</keyword>
<evidence type="ECO:0000313" key="7">
    <source>
        <dbReference type="Proteomes" id="UP000515123"/>
    </source>
</evidence>
<dbReference type="AlphaFoldDB" id="A0A6P5GFU4"/>
<dbReference type="RefSeq" id="XP_020104245.1">
    <property type="nucleotide sequence ID" value="XM_020248656.1"/>
</dbReference>
<dbReference type="GO" id="GO:0003677">
    <property type="term" value="F:DNA binding"/>
    <property type="evidence" value="ECO:0007669"/>
    <property type="project" value="UniProtKB-KW"/>
</dbReference>
<evidence type="ECO:0000259" key="6">
    <source>
        <dbReference type="Pfam" id="PF10551"/>
    </source>
</evidence>
<dbReference type="Pfam" id="PF03108">
    <property type="entry name" value="DBD_Tnp_Mut"/>
    <property type="match status" value="1"/>
</dbReference>
<keyword evidence="1" id="KW-0815">Transposition</keyword>
<dbReference type="GeneID" id="109721201"/>
<dbReference type="GO" id="GO:0006313">
    <property type="term" value="P:DNA transposition"/>
    <property type="evidence" value="ECO:0007669"/>
    <property type="project" value="InterPro"/>
</dbReference>
<dbReference type="InterPro" id="IPR018289">
    <property type="entry name" value="MULE_transposase_dom"/>
</dbReference>
<feature type="region of interest" description="Disordered" evidence="4">
    <location>
        <begin position="249"/>
        <end position="275"/>
    </location>
</feature>
<reference evidence="7" key="1">
    <citation type="journal article" date="2015" name="Nat. Genet.">
        <title>The pineapple genome and the evolution of CAM photosynthesis.</title>
        <authorList>
            <person name="Ming R."/>
            <person name="VanBuren R."/>
            <person name="Wai C.M."/>
            <person name="Tang H."/>
            <person name="Schatz M.C."/>
            <person name="Bowers J.E."/>
            <person name="Lyons E."/>
            <person name="Wang M.L."/>
            <person name="Chen J."/>
            <person name="Biggers E."/>
            <person name="Zhang J."/>
            <person name="Huang L."/>
            <person name="Zhang L."/>
            <person name="Miao W."/>
            <person name="Zhang J."/>
            <person name="Ye Z."/>
            <person name="Miao C."/>
            <person name="Lin Z."/>
            <person name="Wang H."/>
            <person name="Zhou H."/>
            <person name="Yim W.C."/>
            <person name="Priest H.D."/>
            <person name="Zheng C."/>
            <person name="Woodhouse M."/>
            <person name="Edger P.P."/>
            <person name="Guyot R."/>
            <person name="Guo H.B."/>
            <person name="Guo H."/>
            <person name="Zheng G."/>
            <person name="Singh R."/>
            <person name="Sharma A."/>
            <person name="Min X."/>
            <person name="Zheng Y."/>
            <person name="Lee H."/>
            <person name="Gurtowski J."/>
            <person name="Sedlazeck F.J."/>
            <person name="Harkess A."/>
            <person name="McKain M.R."/>
            <person name="Liao Z."/>
            <person name="Fang J."/>
            <person name="Liu J."/>
            <person name="Zhang X."/>
            <person name="Zhang Q."/>
            <person name="Hu W."/>
            <person name="Qin Y."/>
            <person name="Wang K."/>
            <person name="Chen L.Y."/>
            <person name="Shirley N."/>
            <person name="Lin Y.R."/>
            <person name="Liu L.Y."/>
            <person name="Hernandez A.G."/>
            <person name="Wright C.L."/>
            <person name="Bulone V."/>
            <person name="Tuskan G.A."/>
            <person name="Heath K."/>
            <person name="Zee F."/>
            <person name="Moore P.H."/>
            <person name="Sunkar R."/>
            <person name="Leebens-Mack J.H."/>
            <person name="Mockler T."/>
            <person name="Bennetzen J.L."/>
            <person name="Freeling M."/>
            <person name="Sankoff D."/>
            <person name="Paterson A.H."/>
            <person name="Zhu X."/>
            <person name="Yang X."/>
            <person name="Smith J.A."/>
            <person name="Cushman J.C."/>
            <person name="Paull R.E."/>
            <person name="Yu Q."/>
        </authorList>
    </citation>
    <scope>NUCLEOTIDE SEQUENCE [LARGE SCALE GENOMIC DNA]</scope>
    <source>
        <strain evidence="7">cv. F153</strain>
    </source>
</reference>